<dbReference type="EMBL" id="CAXKWB010045024">
    <property type="protein sequence ID" value="CAL4161844.1"/>
    <property type="molecule type" value="Genomic_DNA"/>
</dbReference>
<evidence type="ECO:0000313" key="4">
    <source>
        <dbReference type="Proteomes" id="UP001497623"/>
    </source>
</evidence>
<dbReference type="PANTHER" id="PTHR45710">
    <property type="entry name" value="C-TYPE LECTIN DOMAIN-CONTAINING PROTEIN 180"/>
    <property type="match status" value="1"/>
</dbReference>
<dbReference type="InterPro" id="IPR016187">
    <property type="entry name" value="CTDL_fold"/>
</dbReference>
<dbReference type="SMART" id="SM00034">
    <property type="entry name" value="CLECT"/>
    <property type="match status" value="1"/>
</dbReference>
<dbReference type="PROSITE" id="PS50041">
    <property type="entry name" value="C_TYPE_LECTIN_2"/>
    <property type="match status" value="1"/>
</dbReference>
<organism evidence="3 4">
    <name type="scientific">Meganyctiphanes norvegica</name>
    <name type="common">Northern krill</name>
    <name type="synonym">Thysanopoda norvegica</name>
    <dbReference type="NCBI Taxonomy" id="48144"/>
    <lineage>
        <taxon>Eukaryota</taxon>
        <taxon>Metazoa</taxon>
        <taxon>Ecdysozoa</taxon>
        <taxon>Arthropoda</taxon>
        <taxon>Crustacea</taxon>
        <taxon>Multicrustacea</taxon>
        <taxon>Malacostraca</taxon>
        <taxon>Eumalacostraca</taxon>
        <taxon>Eucarida</taxon>
        <taxon>Euphausiacea</taxon>
        <taxon>Euphausiidae</taxon>
        <taxon>Meganyctiphanes</taxon>
    </lineage>
</organism>
<sequence>ENVELDPNEPISVSGPNVDPISLTGPSLEPILVSESSVEPISVPGSSVEPIGVPISSTHTSTLAVKPSPEWQSLNGYGYYISTEIKTWDESKTFCETQNASFAQPIDEAQVLDLANLLKDRIYNKFWVGANNRNTPYSWLNGNEVTEGWRKNQPDSNKTGRCVLISYEGENSISGLSVRYCGTTGHTNRFICQIAQSHTTATTTGTGTPTIATSH</sequence>
<accession>A0AAV2S892</accession>
<dbReference type="Pfam" id="PF00059">
    <property type="entry name" value="Lectin_C"/>
    <property type="match status" value="1"/>
</dbReference>
<dbReference type="InterPro" id="IPR016186">
    <property type="entry name" value="C-type_lectin-like/link_sf"/>
</dbReference>
<dbReference type="PANTHER" id="PTHR45710:SF26">
    <property type="entry name" value="RH26557P"/>
    <property type="match status" value="1"/>
</dbReference>
<feature type="non-terminal residue" evidence="3">
    <location>
        <position position="1"/>
    </location>
</feature>
<feature type="non-terminal residue" evidence="3">
    <location>
        <position position="215"/>
    </location>
</feature>
<comment type="caution">
    <text evidence="3">The sequence shown here is derived from an EMBL/GenBank/DDBJ whole genome shotgun (WGS) entry which is preliminary data.</text>
</comment>
<keyword evidence="4" id="KW-1185">Reference proteome</keyword>
<evidence type="ECO:0000313" key="3">
    <source>
        <dbReference type="EMBL" id="CAL4161844.1"/>
    </source>
</evidence>
<name>A0AAV2S892_MEGNR</name>
<dbReference type="SUPFAM" id="SSF56436">
    <property type="entry name" value="C-type lectin-like"/>
    <property type="match status" value="1"/>
</dbReference>
<reference evidence="3 4" key="1">
    <citation type="submission" date="2024-05" db="EMBL/GenBank/DDBJ databases">
        <authorList>
            <person name="Wallberg A."/>
        </authorList>
    </citation>
    <scope>NUCLEOTIDE SEQUENCE [LARGE SCALE GENOMIC DNA]</scope>
</reference>
<proteinExistence type="predicted"/>
<dbReference type="Gene3D" id="3.10.100.10">
    <property type="entry name" value="Mannose-Binding Protein A, subunit A"/>
    <property type="match status" value="1"/>
</dbReference>
<evidence type="ECO:0000256" key="1">
    <source>
        <dbReference type="SAM" id="MobiDB-lite"/>
    </source>
</evidence>
<dbReference type="InterPro" id="IPR050828">
    <property type="entry name" value="C-type_lectin/matrix_domain"/>
</dbReference>
<feature type="region of interest" description="Disordered" evidence="1">
    <location>
        <begin position="1"/>
        <end position="20"/>
    </location>
</feature>
<evidence type="ECO:0000259" key="2">
    <source>
        <dbReference type="PROSITE" id="PS50041"/>
    </source>
</evidence>
<dbReference type="InterPro" id="IPR001304">
    <property type="entry name" value="C-type_lectin-like"/>
</dbReference>
<dbReference type="CDD" id="cd00037">
    <property type="entry name" value="CLECT"/>
    <property type="match status" value="1"/>
</dbReference>
<protein>
    <recommendedName>
        <fullName evidence="2">C-type lectin domain-containing protein</fullName>
    </recommendedName>
</protein>
<feature type="domain" description="C-type lectin" evidence="2">
    <location>
        <begin position="74"/>
        <end position="169"/>
    </location>
</feature>
<gene>
    <name evidence="3" type="ORF">MNOR_LOCUS32689</name>
</gene>
<dbReference type="Proteomes" id="UP001497623">
    <property type="component" value="Unassembled WGS sequence"/>
</dbReference>
<dbReference type="AlphaFoldDB" id="A0AAV2S892"/>